<evidence type="ECO:0000256" key="13">
    <source>
        <dbReference type="ARBA" id="ARBA00023136"/>
    </source>
</evidence>
<evidence type="ECO:0000256" key="11">
    <source>
        <dbReference type="ARBA" id="ARBA00022989"/>
    </source>
</evidence>
<dbReference type="PANTHER" id="PTHR45528">
    <property type="entry name" value="SENSOR HISTIDINE KINASE CPXA"/>
    <property type="match status" value="1"/>
</dbReference>
<dbReference type="RefSeq" id="WP_206925307.1">
    <property type="nucleotide sequence ID" value="NZ_CP154622.1"/>
</dbReference>
<dbReference type="InterPro" id="IPR005467">
    <property type="entry name" value="His_kinase_dom"/>
</dbReference>
<name>A0ABZ3FBR2_9FIRM</name>
<dbReference type="InterPro" id="IPR050398">
    <property type="entry name" value="HssS/ArlS-like"/>
</dbReference>
<dbReference type="Gene3D" id="1.10.287.130">
    <property type="match status" value="1"/>
</dbReference>
<keyword evidence="5" id="KW-0597">Phosphoprotein</keyword>
<evidence type="ECO:0000256" key="9">
    <source>
        <dbReference type="ARBA" id="ARBA00022777"/>
    </source>
</evidence>
<evidence type="ECO:0000256" key="7">
    <source>
        <dbReference type="ARBA" id="ARBA00022692"/>
    </source>
</evidence>
<protein>
    <recommendedName>
        <fullName evidence="3">histidine kinase</fullName>
        <ecNumber evidence="3">2.7.13.3</ecNumber>
    </recommendedName>
</protein>
<keyword evidence="10" id="KW-0067">ATP-binding</keyword>
<dbReference type="EC" id="2.7.13.3" evidence="3"/>
<evidence type="ECO:0000256" key="1">
    <source>
        <dbReference type="ARBA" id="ARBA00000085"/>
    </source>
</evidence>
<dbReference type="InterPro" id="IPR004358">
    <property type="entry name" value="Sig_transdc_His_kin-like_C"/>
</dbReference>
<keyword evidence="4" id="KW-1003">Cell membrane</keyword>
<evidence type="ECO:0000256" key="14">
    <source>
        <dbReference type="SAM" id="Phobius"/>
    </source>
</evidence>
<evidence type="ECO:0000259" key="15">
    <source>
        <dbReference type="PROSITE" id="PS50109"/>
    </source>
</evidence>
<comment type="catalytic activity">
    <reaction evidence="1">
        <text>ATP + protein L-histidine = ADP + protein N-phospho-L-histidine.</text>
        <dbReference type="EC" id="2.7.13.3"/>
    </reaction>
</comment>
<evidence type="ECO:0000256" key="12">
    <source>
        <dbReference type="ARBA" id="ARBA00023012"/>
    </source>
</evidence>
<keyword evidence="11 14" id="KW-1133">Transmembrane helix</keyword>
<evidence type="ECO:0000256" key="10">
    <source>
        <dbReference type="ARBA" id="ARBA00022840"/>
    </source>
</evidence>
<dbReference type="SUPFAM" id="SSF55874">
    <property type="entry name" value="ATPase domain of HSP90 chaperone/DNA topoisomerase II/histidine kinase"/>
    <property type="match status" value="1"/>
</dbReference>
<dbReference type="InterPro" id="IPR003661">
    <property type="entry name" value="HisK_dim/P_dom"/>
</dbReference>
<organism evidence="16 17">
    <name type="scientific">Terrisporobacter petrolearius</name>
    <dbReference type="NCBI Taxonomy" id="1460447"/>
    <lineage>
        <taxon>Bacteria</taxon>
        <taxon>Bacillati</taxon>
        <taxon>Bacillota</taxon>
        <taxon>Clostridia</taxon>
        <taxon>Peptostreptococcales</taxon>
        <taxon>Peptostreptococcaceae</taxon>
        <taxon>Terrisporobacter</taxon>
    </lineage>
</organism>
<dbReference type="Gene3D" id="3.30.565.10">
    <property type="entry name" value="Histidine kinase-like ATPase, C-terminal domain"/>
    <property type="match status" value="1"/>
</dbReference>
<feature type="transmembrane region" description="Helical" evidence="14">
    <location>
        <begin position="13"/>
        <end position="33"/>
    </location>
</feature>
<accession>A0ABZ3FBR2</accession>
<dbReference type="Pfam" id="PF00512">
    <property type="entry name" value="HisKA"/>
    <property type="match status" value="1"/>
</dbReference>
<dbReference type="SMART" id="SM00388">
    <property type="entry name" value="HisKA"/>
    <property type="match status" value="1"/>
</dbReference>
<reference evidence="16 17" key="1">
    <citation type="submission" date="2024-04" db="EMBL/GenBank/DDBJ databases">
        <title>Isolation and characterization of novel acetogenic strains of the genera Terrisporobacter and Acetoanaerobium.</title>
        <authorList>
            <person name="Boeer T."/>
            <person name="Schueler M.A."/>
            <person name="Lueschen A."/>
            <person name="Eysell L."/>
            <person name="Droege J."/>
            <person name="Heinemann M."/>
            <person name="Engelhardt L."/>
            <person name="Basen M."/>
            <person name="Daniel R."/>
        </authorList>
    </citation>
    <scope>NUCLEOTIDE SEQUENCE [LARGE SCALE GENOMIC DNA]</scope>
    <source>
        <strain evidence="16 17">ELB</strain>
    </source>
</reference>
<feature type="transmembrane region" description="Helical" evidence="14">
    <location>
        <begin position="111"/>
        <end position="134"/>
    </location>
</feature>
<evidence type="ECO:0000313" key="16">
    <source>
        <dbReference type="EMBL" id="XAM40244.1"/>
    </source>
</evidence>
<keyword evidence="6 16" id="KW-0808">Transferase</keyword>
<dbReference type="PANTHER" id="PTHR45528:SF1">
    <property type="entry name" value="SENSOR HISTIDINE KINASE CPXA"/>
    <property type="match status" value="1"/>
</dbReference>
<dbReference type="Proteomes" id="UP001477947">
    <property type="component" value="Chromosome"/>
</dbReference>
<dbReference type="GO" id="GO:0016740">
    <property type="term" value="F:transferase activity"/>
    <property type="evidence" value="ECO:0007669"/>
    <property type="project" value="UniProtKB-KW"/>
</dbReference>
<keyword evidence="9" id="KW-0418">Kinase</keyword>
<proteinExistence type="predicted"/>
<dbReference type="InterPro" id="IPR036097">
    <property type="entry name" value="HisK_dim/P_sf"/>
</dbReference>
<dbReference type="InterPro" id="IPR003594">
    <property type="entry name" value="HATPase_dom"/>
</dbReference>
<keyword evidence="7 14" id="KW-0812">Transmembrane</keyword>
<evidence type="ECO:0000256" key="2">
    <source>
        <dbReference type="ARBA" id="ARBA00004651"/>
    </source>
</evidence>
<feature type="domain" description="Histidine kinase" evidence="15">
    <location>
        <begin position="203"/>
        <end position="417"/>
    </location>
</feature>
<evidence type="ECO:0000313" key="17">
    <source>
        <dbReference type="Proteomes" id="UP001477947"/>
    </source>
</evidence>
<evidence type="ECO:0000256" key="4">
    <source>
        <dbReference type="ARBA" id="ARBA00022475"/>
    </source>
</evidence>
<gene>
    <name evidence="16" type="primary">sasA_6</name>
    <name evidence="16" type="ORF">TPELB_05460</name>
</gene>
<dbReference type="InterPro" id="IPR036890">
    <property type="entry name" value="HATPase_C_sf"/>
</dbReference>
<dbReference type="CDD" id="cd00082">
    <property type="entry name" value="HisKA"/>
    <property type="match status" value="1"/>
</dbReference>
<dbReference type="SUPFAM" id="SSF47384">
    <property type="entry name" value="Homodimeric domain of signal transducing histidine kinase"/>
    <property type="match status" value="1"/>
</dbReference>
<keyword evidence="8" id="KW-0547">Nucleotide-binding</keyword>
<evidence type="ECO:0000256" key="6">
    <source>
        <dbReference type="ARBA" id="ARBA00022679"/>
    </source>
</evidence>
<keyword evidence="17" id="KW-1185">Reference proteome</keyword>
<comment type="subcellular location">
    <subcellularLocation>
        <location evidence="2">Cell membrane</location>
        <topology evidence="2">Multi-pass membrane protein</topology>
    </subcellularLocation>
</comment>
<dbReference type="Pfam" id="PF02518">
    <property type="entry name" value="HATPase_c"/>
    <property type="match status" value="1"/>
</dbReference>
<evidence type="ECO:0000256" key="8">
    <source>
        <dbReference type="ARBA" id="ARBA00022741"/>
    </source>
</evidence>
<keyword evidence="12" id="KW-0902">Two-component regulatory system</keyword>
<dbReference type="EMBL" id="CP154622">
    <property type="protein sequence ID" value="XAM40244.1"/>
    <property type="molecule type" value="Genomic_DNA"/>
</dbReference>
<keyword evidence="13 14" id="KW-0472">Membrane</keyword>
<sequence>MVPFQHKDERRKIIGYIIIIFTIQGVLLGTLYYNSIKSINNKVITQNIAIISKAREKDEDLAKDIAAIITGKEKINENNLNEEGNILLKYSYDKELSYKDNPVVGNVAYKYTLFIIVMCLLILILIIVVIIYFINPLFKEIQYLTYRAENIVENKPIRKERTYKYRGSLDKFILKFSMMEERIYNNIELLNEEKINLKNIINDISHQLKTPLMALSMYNEILIDHRNMEDEDVDSFVNLSKEQLERMEWLVKTLLKYARLESNVVEYHKENFLLNNTVEESINPLIVKAEEKGQTLIFISDKEIYYYHDRNWLGEAFSNIIKNAIEHTGVNGKIEVGLEETPVTIRVWVKDNGEGIDNREIKKIFERFHKGENSLNPSSIGIGLCLSKSIVKAHDGDITVESELGIGSTFYITFIKK</sequence>
<dbReference type="PRINTS" id="PR00344">
    <property type="entry name" value="BCTRLSENSOR"/>
</dbReference>
<dbReference type="SMART" id="SM00387">
    <property type="entry name" value="HATPase_c"/>
    <property type="match status" value="1"/>
</dbReference>
<evidence type="ECO:0000256" key="5">
    <source>
        <dbReference type="ARBA" id="ARBA00022553"/>
    </source>
</evidence>
<dbReference type="CDD" id="cd00075">
    <property type="entry name" value="HATPase"/>
    <property type="match status" value="1"/>
</dbReference>
<evidence type="ECO:0000256" key="3">
    <source>
        <dbReference type="ARBA" id="ARBA00012438"/>
    </source>
</evidence>
<dbReference type="PROSITE" id="PS50109">
    <property type="entry name" value="HIS_KIN"/>
    <property type="match status" value="1"/>
</dbReference>